<keyword evidence="3" id="KW-1185">Reference proteome</keyword>
<sequence>MTNIKWALDPIHSEVVFKIKHLMISTVTGQFKKFNVVAETGTDDFNTAKNIEFTADVESVDTNNEQRDGHLKSADFFNAEQYPQLKFTGKKYEVIDGEGTISGELTMHGITKPVTLKVEFGGVAKDPYGQTKAGFTVTGKISRKEFGLSWGAVTETGNVVLGDEVKINAEIQLVKQVEALVEEEQLA</sequence>
<dbReference type="PANTHER" id="PTHR34406:SF1">
    <property type="entry name" value="PROTEIN YCEI"/>
    <property type="match status" value="1"/>
</dbReference>
<accession>A0A5J5IM49</accession>
<dbReference type="AlphaFoldDB" id="A0A5J5IM49"/>
<reference evidence="2 3" key="1">
    <citation type="submission" date="2019-09" db="EMBL/GenBank/DDBJ databases">
        <title>Draft genome sequence of Ginsengibacter sp. BR5-29.</title>
        <authorList>
            <person name="Im W.-T."/>
        </authorList>
    </citation>
    <scope>NUCLEOTIDE SEQUENCE [LARGE SCALE GENOMIC DNA]</scope>
    <source>
        <strain evidence="2 3">BR5-29</strain>
    </source>
</reference>
<dbReference type="InterPro" id="IPR036761">
    <property type="entry name" value="TTHA0802/YceI-like_sf"/>
</dbReference>
<dbReference type="PANTHER" id="PTHR34406">
    <property type="entry name" value="PROTEIN YCEI"/>
    <property type="match status" value="1"/>
</dbReference>
<protein>
    <submittedName>
        <fullName evidence="2">YceI family protein</fullName>
    </submittedName>
</protein>
<proteinExistence type="predicted"/>
<organism evidence="2 3">
    <name type="scientific">Ginsengibacter hankyongi</name>
    <dbReference type="NCBI Taxonomy" id="2607284"/>
    <lineage>
        <taxon>Bacteria</taxon>
        <taxon>Pseudomonadati</taxon>
        <taxon>Bacteroidota</taxon>
        <taxon>Chitinophagia</taxon>
        <taxon>Chitinophagales</taxon>
        <taxon>Chitinophagaceae</taxon>
        <taxon>Ginsengibacter</taxon>
    </lineage>
</organism>
<evidence type="ECO:0000313" key="2">
    <source>
        <dbReference type="EMBL" id="KAA9040944.1"/>
    </source>
</evidence>
<dbReference type="Gene3D" id="2.40.128.110">
    <property type="entry name" value="Lipid/polyisoprenoid-binding, YceI-like"/>
    <property type="match status" value="1"/>
</dbReference>
<name>A0A5J5IM49_9BACT</name>
<feature type="domain" description="Lipid/polyisoprenoid-binding YceI-like" evidence="1">
    <location>
        <begin position="5"/>
        <end position="174"/>
    </location>
</feature>
<evidence type="ECO:0000313" key="3">
    <source>
        <dbReference type="Proteomes" id="UP000326903"/>
    </source>
</evidence>
<dbReference type="SUPFAM" id="SSF101874">
    <property type="entry name" value="YceI-like"/>
    <property type="match status" value="1"/>
</dbReference>
<dbReference type="InterPro" id="IPR007372">
    <property type="entry name" value="Lipid/polyisoprenoid-bd_YceI"/>
</dbReference>
<dbReference type="EMBL" id="VYQF01000001">
    <property type="protein sequence ID" value="KAA9040944.1"/>
    <property type="molecule type" value="Genomic_DNA"/>
</dbReference>
<evidence type="ECO:0000259" key="1">
    <source>
        <dbReference type="SMART" id="SM00867"/>
    </source>
</evidence>
<dbReference type="RefSeq" id="WP_150413033.1">
    <property type="nucleotide sequence ID" value="NZ_VYQF01000001.1"/>
</dbReference>
<comment type="caution">
    <text evidence="2">The sequence shown here is derived from an EMBL/GenBank/DDBJ whole genome shotgun (WGS) entry which is preliminary data.</text>
</comment>
<gene>
    <name evidence="2" type="ORF">FW778_02585</name>
</gene>
<dbReference type="SMART" id="SM00867">
    <property type="entry name" value="YceI"/>
    <property type="match status" value="1"/>
</dbReference>
<dbReference type="Pfam" id="PF04264">
    <property type="entry name" value="YceI"/>
    <property type="match status" value="1"/>
</dbReference>
<dbReference type="Proteomes" id="UP000326903">
    <property type="component" value="Unassembled WGS sequence"/>
</dbReference>